<dbReference type="OrthoDB" id="1813734at2759"/>
<comment type="caution">
    <text evidence="1">The sequence shown here is derived from an EMBL/GenBank/DDBJ whole genome shotgun (WGS) entry which is preliminary data.</text>
</comment>
<protein>
    <submittedName>
        <fullName evidence="1">Uncharacterized protein</fullName>
    </submittedName>
</protein>
<proteinExistence type="predicted"/>
<keyword evidence="2" id="KW-1185">Reference proteome</keyword>
<dbReference type="Proteomes" id="UP000323000">
    <property type="component" value="Chromosome 6"/>
</dbReference>
<name>A0A5C7HTR8_9ROSI</name>
<evidence type="ECO:0000313" key="2">
    <source>
        <dbReference type="Proteomes" id="UP000323000"/>
    </source>
</evidence>
<dbReference type="AlphaFoldDB" id="A0A5C7HTR8"/>
<reference evidence="2" key="1">
    <citation type="journal article" date="2019" name="Gigascience">
        <title>De novo genome assembly of the endangered Acer yangbiense, a plant species with extremely small populations endemic to Yunnan Province, China.</title>
        <authorList>
            <person name="Yang J."/>
            <person name="Wariss H.M."/>
            <person name="Tao L."/>
            <person name="Zhang R."/>
            <person name="Yun Q."/>
            <person name="Hollingsworth P."/>
            <person name="Dao Z."/>
            <person name="Luo G."/>
            <person name="Guo H."/>
            <person name="Ma Y."/>
            <person name="Sun W."/>
        </authorList>
    </citation>
    <scope>NUCLEOTIDE SEQUENCE [LARGE SCALE GENOMIC DNA]</scope>
    <source>
        <strain evidence="2">cv. Malutang</strain>
    </source>
</reference>
<accession>A0A5C7HTR8</accession>
<evidence type="ECO:0000313" key="1">
    <source>
        <dbReference type="EMBL" id="TXG60225.1"/>
    </source>
</evidence>
<sequence>MTQNSEVNKKYPDAKQFRTRPLANVEELEALFSGVLATGSYNWSSGTEGIPDMRNTSTPFSSPYAESFVRLLEEDETMQTIQNQHILNTIHQLNQSNKEQTVDKKQKKRKTNEDCEEMSRIISALEKSDDRGPSVKDCTEILIKLLHFEDPHYFVATNALCK</sequence>
<gene>
    <name evidence="1" type="ORF">EZV62_014798</name>
</gene>
<dbReference type="EMBL" id="VAHF01000006">
    <property type="protein sequence ID" value="TXG60225.1"/>
    <property type="molecule type" value="Genomic_DNA"/>
</dbReference>
<organism evidence="1 2">
    <name type="scientific">Acer yangbiense</name>
    <dbReference type="NCBI Taxonomy" id="1000413"/>
    <lineage>
        <taxon>Eukaryota</taxon>
        <taxon>Viridiplantae</taxon>
        <taxon>Streptophyta</taxon>
        <taxon>Embryophyta</taxon>
        <taxon>Tracheophyta</taxon>
        <taxon>Spermatophyta</taxon>
        <taxon>Magnoliopsida</taxon>
        <taxon>eudicotyledons</taxon>
        <taxon>Gunneridae</taxon>
        <taxon>Pentapetalae</taxon>
        <taxon>rosids</taxon>
        <taxon>malvids</taxon>
        <taxon>Sapindales</taxon>
        <taxon>Sapindaceae</taxon>
        <taxon>Hippocastanoideae</taxon>
        <taxon>Acereae</taxon>
        <taxon>Acer</taxon>
    </lineage>
</organism>